<dbReference type="SUPFAM" id="SSF52540">
    <property type="entry name" value="P-loop containing nucleoside triphosphate hydrolases"/>
    <property type="match status" value="1"/>
</dbReference>
<gene>
    <name evidence="6" type="ORF">RDWZM_009937</name>
</gene>
<dbReference type="Proteomes" id="UP001142055">
    <property type="component" value="Chromosome 4"/>
</dbReference>
<comment type="caution">
    <text evidence="6">The sequence shown here is derived from an EMBL/GenBank/DDBJ whole genome shotgun (WGS) entry which is preliminary data.</text>
</comment>
<dbReference type="GO" id="GO:0003924">
    <property type="term" value="F:GTPase activity"/>
    <property type="evidence" value="ECO:0007669"/>
    <property type="project" value="InterPro"/>
</dbReference>
<proteinExistence type="inferred from homology"/>
<feature type="compositionally biased region" description="Low complexity" evidence="4">
    <location>
        <begin position="571"/>
        <end position="584"/>
    </location>
</feature>
<evidence type="ECO:0000256" key="2">
    <source>
        <dbReference type="ARBA" id="ARBA00023134"/>
    </source>
</evidence>
<accession>A0A9Q0LY86</accession>
<dbReference type="GO" id="GO:0005525">
    <property type="term" value="F:GTP binding"/>
    <property type="evidence" value="ECO:0007669"/>
    <property type="project" value="UniProtKB-KW"/>
</dbReference>
<dbReference type="Gene3D" id="3.40.50.300">
    <property type="entry name" value="P-loop containing nucleotide triphosphate hydrolases"/>
    <property type="match status" value="1"/>
</dbReference>
<keyword evidence="7" id="KW-1185">Reference proteome</keyword>
<feature type="region of interest" description="Disordered" evidence="4">
    <location>
        <begin position="570"/>
        <end position="613"/>
    </location>
</feature>
<evidence type="ECO:0000256" key="1">
    <source>
        <dbReference type="ARBA" id="ARBA00022741"/>
    </source>
</evidence>
<dbReference type="SUPFAM" id="SSF50978">
    <property type="entry name" value="WD40 repeat-like"/>
    <property type="match status" value="1"/>
</dbReference>
<evidence type="ECO:0000259" key="5">
    <source>
        <dbReference type="PROSITE" id="PS51715"/>
    </source>
</evidence>
<dbReference type="PANTHER" id="PTHR10751">
    <property type="entry name" value="GUANYLATE BINDING PROTEIN"/>
    <property type="match status" value="1"/>
</dbReference>
<evidence type="ECO:0000256" key="4">
    <source>
        <dbReference type="SAM" id="MobiDB-lite"/>
    </source>
</evidence>
<dbReference type="PROSITE" id="PS51715">
    <property type="entry name" value="G_GB1_RHD3"/>
    <property type="match status" value="1"/>
</dbReference>
<protein>
    <recommendedName>
        <fullName evidence="5">GB1/RHD3-type G domain-containing protein</fullName>
    </recommendedName>
</protein>
<feature type="domain" description="GB1/RHD3-type G" evidence="5">
    <location>
        <begin position="998"/>
        <end position="1151"/>
    </location>
</feature>
<feature type="compositionally biased region" description="Low complexity" evidence="4">
    <location>
        <begin position="142"/>
        <end position="157"/>
    </location>
</feature>
<dbReference type="InterPro" id="IPR015894">
    <property type="entry name" value="Guanylate-bd_N"/>
</dbReference>
<feature type="compositionally biased region" description="Pro residues" evidence="4">
    <location>
        <begin position="172"/>
        <end position="184"/>
    </location>
</feature>
<feature type="compositionally biased region" description="Acidic residues" evidence="4">
    <location>
        <begin position="588"/>
        <end position="605"/>
    </location>
</feature>
<reference evidence="6" key="1">
    <citation type="submission" date="2022-12" db="EMBL/GenBank/DDBJ databases">
        <title>Genome assemblies of Blomia tropicalis.</title>
        <authorList>
            <person name="Cui Y."/>
        </authorList>
    </citation>
    <scope>NUCLEOTIDE SEQUENCE</scope>
    <source>
        <tissue evidence="6">Adult mites</tissue>
    </source>
</reference>
<sequence>MDENIQSTSPEFNESDSGDIEYYLTLNHIELESSSSSSSNVISSFPSGIKNRRLRYTCSDISPNVTPILDSPKRFIALGTTSGSVHVFQLIDNNIQQQSLQHLTTIIHEELISSVTSVQFAPIQLVVNSNIERYDHIKHDSNNSSSSESMFHDSYSSGNSSTDAGIGSGFDPTPPPPPPPPPSSQHPHQLMNLQIAIGTVKGNLLVVDINLNTNNGIRRVKIPGLMSQNGSKSIWTTMYHSKLITTNPITILRWNQSNRLYIGDQMGKLFILHEIDEMKRLMLSSIPTLLLDLNGIQIQQMDLIGEQWIILSTNDNRIFMFNQHDSTMTQIGRTGKIRRNQSTQFNGICSLEQYRLIELNRFHYDDSDSENDDEDEDAEDETNVTKAFRLASVETCLYATRPKCRLWSIDVLQASVRFTHQFEQLVLEEQPSIVEIIDQRKTNQYKSIFLTNYQDVDDNDDDQSLMINNKQFLNQFGRLEPMYWRNMNLEVTSYLVTYSPMEPCRIFVLDPNRKRIVASTPLIDGQILQLKCIGNDIFITIRRANLDFQMFILTLRIIEHEDHNIMENEPTSFISDTSSSSSSFHNDEPEEEEEEEKNDKEEEETIEKPEPESKMNQAIRLFDELYGIEEIIIPVNKCQCGLPLEDETNCFDPNEMETLTKILKTNKNDHEICYNLLELAYHNGRWQMFMFLLAQLNECKLYLYFALLLNHHSCWIRCHWDLFASNNMESIWEDIFDYIGQTIFNGKPATTTTTNGLVAFQFTNTKMDSISIKLFNENELKCNLCRLKMDADEKRYHSIVIWFQDRLLRHCLWYCSPSFVKRMLITIVEQFNKRKQQSSTNHNCTQLFTINFYLLLLRFVTMKISLETTNVETILKRIETTKIGNKLSSTIDNVPIMNCGFYQKSAITVVLVVLVLGGGTKAQQQQQRQFSNPTYDKPGTYTPEKFDEIAKVLEKTKDNGSFDKNSIPDSPLQLVRPDHQHKKLVIVEENLKYLYQINQPVVTISVVGKFHSGKSFLMNQIMAKTNGFGIGSKVTPETMGIWIWGQPIRVENPNGPSKWILLLDTEGFAANNVSENYDAKIFAVSTLLSSKLLYNSVKIIDQSDIDYLELLARRTQLFALKAHMTPQKDWAGEFSSQLLEFPSLIWVVQDFVQDIGDQSCRQWLLHLLSSHTREAEFYEISLKDIFPSVDCHTLFIPSASRKHLMDLSKTRDADLTAEYRSDRDQLIEKIKSNIEPKLKNDKPFTGTEIVLLLRILVNAANAGSLKDIPNRWDAFLDTLQKSSIEDCFKFYQSHMNNLLVEQYHDEPINCKELEKWNHVSSEKAFKLLEHLLQGLNKSLNISLPELSDLIMRYYTAVDEHNRQKIHLKLSNTEKSYELKVVDHFLSIKLPILTVDLRQNADKLSEKFASQFVKQFEQLVDQSNMTKYLDMLKKSVRLNLDSTMLRNNQKLDQFFENITSTLLEESFSEISINIVNPLNHKAFESLVQKSEKLIIDSFDRKVGQYVSETIIYNDKRSKLRLMLIEKANLLRKDNEKAVQNYLIKQTERLLNDFDQITKANQKSFPMDFDQLRNILVTEMGKFKEVFGEDFIGYQDYGVYLLVRDDFRSQLITISERRKEENFQAYKREVETPLKMAKKAIMLSGSMYGTLFSYKRFISKMCLLHLENGNARKWSQQLKMDIIESFMKEDQDLSREIQARKGLWSRLVGFFQWILSFIM</sequence>
<evidence type="ECO:0000256" key="3">
    <source>
        <dbReference type="PROSITE-ProRule" id="PRU01052"/>
    </source>
</evidence>
<evidence type="ECO:0000313" key="7">
    <source>
        <dbReference type="Proteomes" id="UP001142055"/>
    </source>
</evidence>
<dbReference type="InterPro" id="IPR030386">
    <property type="entry name" value="G_GB1_RHD3_dom"/>
</dbReference>
<keyword evidence="1" id="KW-0547">Nucleotide-binding</keyword>
<keyword evidence="2" id="KW-0342">GTP-binding</keyword>
<comment type="similarity">
    <text evidence="3">Belongs to the TRAFAC class dynamin-like GTPase superfamily. GB1/RHD3 GTPase family.</text>
</comment>
<dbReference type="InterPro" id="IPR027417">
    <property type="entry name" value="P-loop_NTPase"/>
</dbReference>
<organism evidence="6 7">
    <name type="scientific">Blomia tropicalis</name>
    <name type="common">Mite</name>
    <dbReference type="NCBI Taxonomy" id="40697"/>
    <lineage>
        <taxon>Eukaryota</taxon>
        <taxon>Metazoa</taxon>
        <taxon>Ecdysozoa</taxon>
        <taxon>Arthropoda</taxon>
        <taxon>Chelicerata</taxon>
        <taxon>Arachnida</taxon>
        <taxon>Acari</taxon>
        <taxon>Acariformes</taxon>
        <taxon>Sarcoptiformes</taxon>
        <taxon>Astigmata</taxon>
        <taxon>Glycyphagoidea</taxon>
        <taxon>Echimyopodidae</taxon>
        <taxon>Blomia</taxon>
    </lineage>
</organism>
<evidence type="ECO:0000313" key="6">
    <source>
        <dbReference type="EMBL" id="KAJ6215437.1"/>
    </source>
</evidence>
<dbReference type="EMBL" id="JAPWDV010000004">
    <property type="protein sequence ID" value="KAJ6215437.1"/>
    <property type="molecule type" value="Genomic_DNA"/>
</dbReference>
<dbReference type="InterPro" id="IPR036322">
    <property type="entry name" value="WD40_repeat_dom_sf"/>
</dbReference>
<name>A0A9Q0LY86_BLOTA</name>
<dbReference type="Pfam" id="PF02263">
    <property type="entry name" value="GBP"/>
    <property type="match status" value="1"/>
</dbReference>
<dbReference type="CDD" id="cd01851">
    <property type="entry name" value="GBP"/>
    <property type="match status" value="1"/>
</dbReference>
<feature type="region of interest" description="Disordered" evidence="4">
    <location>
        <begin position="138"/>
        <end position="188"/>
    </location>
</feature>